<feature type="region of interest" description="Disordered" evidence="1">
    <location>
        <begin position="1"/>
        <end position="42"/>
    </location>
</feature>
<dbReference type="EMBL" id="JABVCQ010000057">
    <property type="protein sequence ID" value="MBB1127378.1"/>
    <property type="molecule type" value="Genomic_DNA"/>
</dbReference>
<reference evidence="2 3" key="1">
    <citation type="journal article" date="2020" name="Arch. Microbiol.">
        <title>The genome sequence of the giant phototrophic gammaproteobacterium Thiospirillum jenense gives insight into its physiological properties and phylogenetic relationships.</title>
        <authorList>
            <person name="Imhoff J.F."/>
            <person name="Meyer T.E."/>
            <person name="Kyndt J.A."/>
        </authorList>
    </citation>
    <scope>NUCLEOTIDE SEQUENCE [LARGE SCALE GENOMIC DNA]</scope>
    <source>
        <strain evidence="2 3">DSM 216</strain>
    </source>
</reference>
<evidence type="ECO:0000313" key="2">
    <source>
        <dbReference type="EMBL" id="MBB1127378.1"/>
    </source>
</evidence>
<name>A0A839HLF4_9GAMM</name>
<evidence type="ECO:0008006" key="4">
    <source>
        <dbReference type="Google" id="ProtNLM"/>
    </source>
</evidence>
<gene>
    <name evidence="2" type="ORF">HUK38_14295</name>
</gene>
<accession>A0A839HLF4</accession>
<proteinExistence type="predicted"/>
<dbReference type="AlphaFoldDB" id="A0A839HLF4"/>
<dbReference type="Proteomes" id="UP000548632">
    <property type="component" value="Unassembled WGS sequence"/>
</dbReference>
<evidence type="ECO:0000256" key="1">
    <source>
        <dbReference type="SAM" id="MobiDB-lite"/>
    </source>
</evidence>
<protein>
    <recommendedName>
        <fullName evidence="4">YtxH domain-containing protein</fullName>
    </recommendedName>
</protein>
<keyword evidence="3" id="KW-1185">Reference proteome</keyword>
<comment type="caution">
    <text evidence="2">The sequence shown here is derived from an EMBL/GenBank/DDBJ whole genome shotgun (WGS) entry which is preliminary data.</text>
</comment>
<evidence type="ECO:0000313" key="3">
    <source>
        <dbReference type="Proteomes" id="UP000548632"/>
    </source>
</evidence>
<organism evidence="2 3">
    <name type="scientific">Thiospirillum jenense</name>
    <dbReference type="NCBI Taxonomy" id="1653858"/>
    <lineage>
        <taxon>Bacteria</taxon>
        <taxon>Pseudomonadati</taxon>
        <taxon>Pseudomonadota</taxon>
        <taxon>Gammaproteobacteria</taxon>
        <taxon>Chromatiales</taxon>
        <taxon>Chromatiaceae</taxon>
        <taxon>Thiospirillum</taxon>
    </lineage>
</organism>
<dbReference type="RefSeq" id="WP_182585000.1">
    <property type="nucleotide sequence ID" value="NZ_JABVCQ010000057.1"/>
</dbReference>
<sequence length="112" mass="12177">MNQPFNPPGYSQIGAGYQSGFHPQAGGYPNHPSMMNGSAPGIGQTAPWSRFIKGALIGAAATYLLTNEQVQRTAIKGIVQAWSFVQGSVEEMKERFGDAEAELRHTQQQREP</sequence>